<evidence type="ECO:0000313" key="2">
    <source>
        <dbReference type="Proteomes" id="UP000324222"/>
    </source>
</evidence>
<evidence type="ECO:0000313" key="1">
    <source>
        <dbReference type="EMBL" id="MPC48187.1"/>
    </source>
</evidence>
<dbReference type="AlphaFoldDB" id="A0A5B7FS37"/>
<dbReference type="Proteomes" id="UP000324222">
    <property type="component" value="Unassembled WGS sequence"/>
</dbReference>
<accession>A0A5B7FS37</accession>
<protein>
    <submittedName>
        <fullName evidence="1">Uncharacterized protein</fullName>
    </submittedName>
</protein>
<sequence>MLYCCVTPTWLMDTLPLLLPSWTYWMNYLKSRLVLGIGKRMGKRSNIFLQIWMSWQI</sequence>
<reference evidence="1 2" key="1">
    <citation type="submission" date="2019-05" db="EMBL/GenBank/DDBJ databases">
        <title>Another draft genome of Portunus trituberculatus and its Hox gene families provides insights of decapod evolution.</title>
        <authorList>
            <person name="Jeong J.-H."/>
            <person name="Song I."/>
            <person name="Kim S."/>
            <person name="Choi T."/>
            <person name="Kim D."/>
            <person name="Ryu S."/>
            <person name="Kim W."/>
        </authorList>
    </citation>
    <scope>NUCLEOTIDE SEQUENCE [LARGE SCALE GENOMIC DNA]</scope>
    <source>
        <tissue evidence="1">Muscle</tissue>
    </source>
</reference>
<keyword evidence="2" id="KW-1185">Reference proteome</keyword>
<dbReference type="EMBL" id="VSRR010008147">
    <property type="protein sequence ID" value="MPC48187.1"/>
    <property type="molecule type" value="Genomic_DNA"/>
</dbReference>
<proteinExistence type="predicted"/>
<name>A0A5B7FS37_PORTR</name>
<comment type="caution">
    <text evidence="1">The sequence shown here is derived from an EMBL/GenBank/DDBJ whole genome shotgun (WGS) entry which is preliminary data.</text>
</comment>
<organism evidence="1 2">
    <name type="scientific">Portunus trituberculatus</name>
    <name type="common">Swimming crab</name>
    <name type="synonym">Neptunus trituberculatus</name>
    <dbReference type="NCBI Taxonomy" id="210409"/>
    <lineage>
        <taxon>Eukaryota</taxon>
        <taxon>Metazoa</taxon>
        <taxon>Ecdysozoa</taxon>
        <taxon>Arthropoda</taxon>
        <taxon>Crustacea</taxon>
        <taxon>Multicrustacea</taxon>
        <taxon>Malacostraca</taxon>
        <taxon>Eumalacostraca</taxon>
        <taxon>Eucarida</taxon>
        <taxon>Decapoda</taxon>
        <taxon>Pleocyemata</taxon>
        <taxon>Brachyura</taxon>
        <taxon>Eubrachyura</taxon>
        <taxon>Portunoidea</taxon>
        <taxon>Portunidae</taxon>
        <taxon>Portuninae</taxon>
        <taxon>Portunus</taxon>
    </lineage>
</organism>
<gene>
    <name evidence="1" type="ORF">E2C01_041955</name>
</gene>